<dbReference type="SUPFAM" id="SSF54928">
    <property type="entry name" value="RNA-binding domain, RBD"/>
    <property type="match status" value="2"/>
</dbReference>
<dbReference type="Proteomes" id="UP000007635">
    <property type="component" value="Chromosome VI"/>
</dbReference>
<protein>
    <recommendedName>
        <fullName evidence="3">RRM domain-containing protein</fullName>
    </recommendedName>
</protein>
<dbReference type="GeneTree" id="ENSGT01030000234642"/>
<evidence type="ECO:0000313" key="4">
    <source>
        <dbReference type="Ensembl" id="ENSGACP00000037510.1"/>
    </source>
</evidence>
<dbReference type="SMART" id="SM00360">
    <property type="entry name" value="RRM"/>
    <property type="match status" value="2"/>
</dbReference>
<reference evidence="4" key="2">
    <citation type="submission" date="2025-08" db="UniProtKB">
        <authorList>
            <consortium name="Ensembl"/>
        </authorList>
    </citation>
    <scope>IDENTIFICATION</scope>
</reference>
<evidence type="ECO:0000259" key="3">
    <source>
        <dbReference type="PROSITE" id="PS50102"/>
    </source>
</evidence>
<dbReference type="GO" id="GO:0005634">
    <property type="term" value="C:nucleus"/>
    <property type="evidence" value="ECO:0007669"/>
    <property type="project" value="InterPro"/>
</dbReference>
<dbReference type="InterPro" id="IPR035979">
    <property type="entry name" value="RBD_domain_sf"/>
</dbReference>
<dbReference type="InterPro" id="IPR012677">
    <property type="entry name" value="Nucleotide-bd_a/b_plait_sf"/>
</dbReference>
<feature type="compositionally biased region" description="Basic and acidic residues" evidence="2">
    <location>
        <begin position="70"/>
        <end position="81"/>
    </location>
</feature>
<dbReference type="NCBIfam" id="TIGR01649">
    <property type="entry name" value="hnRNP-L_PTB"/>
    <property type="match status" value="1"/>
</dbReference>
<evidence type="ECO:0000313" key="5">
    <source>
        <dbReference type="Proteomes" id="UP000007635"/>
    </source>
</evidence>
<dbReference type="FunFam" id="3.30.70.330:FF:000052">
    <property type="entry name" value="Heterogeneous nuclear ribonucleoprotein L like"/>
    <property type="match status" value="1"/>
</dbReference>
<feature type="compositionally biased region" description="Acidic residues" evidence="2">
    <location>
        <begin position="27"/>
        <end position="45"/>
    </location>
</feature>
<feature type="domain" description="RRM" evidence="3">
    <location>
        <begin position="284"/>
        <end position="358"/>
    </location>
</feature>
<dbReference type="PANTHER" id="PTHR15592">
    <property type="entry name" value="MATRIN 3/NUCLEAR PROTEIN 220-RELATED"/>
    <property type="match status" value="1"/>
</dbReference>
<feature type="region of interest" description="Disordered" evidence="2">
    <location>
        <begin position="1"/>
        <end position="84"/>
    </location>
</feature>
<accession>A0AAQ4PFE8</accession>
<dbReference type="Ensembl" id="ENSGACT00000032903.1">
    <property type="protein sequence ID" value="ENSGACP00000037510.1"/>
    <property type="gene ID" value="ENSGACG00000002507.2"/>
</dbReference>
<dbReference type="CDD" id="cd12700">
    <property type="entry name" value="RRM3_hnRPLL"/>
    <property type="match status" value="1"/>
</dbReference>
<evidence type="ECO:0000256" key="1">
    <source>
        <dbReference type="PROSITE-ProRule" id="PRU00176"/>
    </source>
</evidence>
<proteinExistence type="predicted"/>
<feature type="domain" description="RRM" evidence="3">
    <location>
        <begin position="86"/>
        <end position="160"/>
    </location>
</feature>
<reference evidence="4" key="3">
    <citation type="submission" date="2025-09" db="UniProtKB">
        <authorList>
            <consortium name="Ensembl"/>
        </authorList>
    </citation>
    <scope>IDENTIFICATION</scope>
</reference>
<dbReference type="Pfam" id="PF13893">
    <property type="entry name" value="RRM_5"/>
    <property type="match status" value="1"/>
</dbReference>
<feature type="compositionally biased region" description="Basic and acidic residues" evidence="2">
    <location>
        <begin position="8"/>
        <end position="26"/>
    </location>
</feature>
<reference evidence="4 5" key="1">
    <citation type="journal article" date="2021" name="G3 (Bethesda)">
        <title>Improved contiguity of the threespine stickleback genome using long-read sequencing.</title>
        <authorList>
            <person name="Nath S."/>
            <person name="Shaw D.E."/>
            <person name="White M.A."/>
        </authorList>
    </citation>
    <scope>NUCLEOTIDE SEQUENCE [LARGE SCALE GENOMIC DNA]</scope>
    <source>
        <strain evidence="4 5">Lake Benthic</strain>
    </source>
</reference>
<dbReference type="InterPro" id="IPR034983">
    <property type="entry name" value="hnRPLL_RRM3"/>
</dbReference>
<dbReference type="Pfam" id="PF22976">
    <property type="entry name" value="RRM_10"/>
    <property type="match status" value="1"/>
</dbReference>
<keyword evidence="1" id="KW-0694">RNA-binding</keyword>
<dbReference type="InterPro" id="IPR055204">
    <property type="entry name" value="HNRNPL_RRM"/>
</dbReference>
<dbReference type="GO" id="GO:0006397">
    <property type="term" value="P:mRNA processing"/>
    <property type="evidence" value="ECO:0007669"/>
    <property type="project" value="InterPro"/>
</dbReference>
<dbReference type="GO" id="GO:0003723">
    <property type="term" value="F:RNA binding"/>
    <property type="evidence" value="ECO:0007669"/>
    <property type="project" value="UniProtKB-UniRule"/>
</dbReference>
<dbReference type="FunFam" id="3.30.70.330:FF:000073">
    <property type="entry name" value="Heterogeneous nuclear ribonucleoprotein L like"/>
    <property type="match status" value="1"/>
</dbReference>
<dbReference type="PROSITE" id="PS50102">
    <property type="entry name" value="RRM"/>
    <property type="match status" value="2"/>
</dbReference>
<dbReference type="AlphaFoldDB" id="A0AAQ4PFE8"/>
<keyword evidence="5" id="KW-1185">Reference proteome</keyword>
<dbReference type="Pfam" id="PF00076">
    <property type="entry name" value="RRM_1"/>
    <property type="match status" value="1"/>
</dbReference>
<dbReference type="Gene3D" id="3.30.70.330">
    <property type="match status" value="3"/>
</dbReference>
<dbReference type="InterPro" id="IPR000504">
    <property type="entry name" value="RRM_dom"/>
</dbReference>
<sequence>MSTAEGGSQREEGEYGRAAKRLKTEEREEVEEEGEEELEEGEDSDSGSLPGNGEPAGDTRARWSESQYDAGRKDNGEDSHRISPSPVVHVRGLCEAVVEADLIDALEKFGSICYVMMMPFKRQALVEFTAAESADRCVSCGAKEPVYIAGQQAYFNYSTSKRITRPTNADNPNSGNKVLLLSIQNPLYPITTPTRLNVIKNDNESWDYTKPYLVRRDRGKGRQRQAILGEHPSSYSDNGYGSPCPLLPLPGNSRYKLSSADVPDMVSYPLPQSSSSYSAHAPSSVAMVSGLHSSKMNCTRIFNLFCLYGNIEKVKFMKSVPGTALVEMGDEYAVDRAITHLNSIKVFGKRLNVCVSKQHAVIPSQVFELEDGSSSYKDFAMTRNNRFSSAGQASKNIIQPPSAVLHYYNVPPCISQEHLLRLCTEHDVPGFVKFKMFDAKPSSKTISGLLEFDSKTEAVEVLTVLNHYQIRIPNGSNPYTLKLCFSTSSHL</sequence>
<evidence type="ECO:0000256" key="2">
    <source>
        <dbReference type="SAM" id="MobiDB-lite"/>
    </source>
</evidence>
<name>A0AAQ4PFE8_GASAC</name>
<organism evidence="4 5">
    <name type="scientific">Gasterosteus aculeatus aculeatus</name>
    <name type="common">three-spined stickleback</name>
    <dbReference type="NCBI Taxonomy" id="481459"/>
    <lineage>
        <taxon>Eukaryota</taxon>
        <taxon>Metazoa</taxon>
        <taxon>Chordata</taxon>
        <taxon>Craniata</taxon>
        <taxon>Vertebrata</taxon>
        <taxon>Euteleostomi</taxon>
        <taxon>Actinopterygii</taxon>
        <taxon>Neopterygii</taxon>
        <taxon>Teleostei</taxon>
        <taxon>Neoteleostei</taxon>
        <taxon>Acanthomorphata</taxon>
        <taxon>Eupercaria</taxon>
        <taxon>Perciformes</taxon>
        <taxon>Cottioidei</taxon>
        <taxon>Gasterosteales</taxon>
        <taxon>Gasterosteidae</taxon>
        <taxon>Gasterosteus</taxon>
    </lineage>
</organism>
<dbReference type="InterPro" id="IPR006536">
    <property type="entry name" value="HnRNP-L/PTB"/>
</dbReference>